<evidence type="ECO:0000259" key="1">
    <source>
        <dbReference type="Pfam" id="PF17776"/>
    </source>
</evidence>
<dbReference type="PANTHER" id="PTHR45690:SF3">
    <property type="entry name" value="NACHT DOMAIN-CONTAINING PROTEIN"/>
    <property type="match status" value="1"/>
</dbReference>
<reference evidence="3" key="1">
    <citation type="submission" date="2025-08" db="UniProtKB">
        <authorList>
            <consortium name="RefSeq"/>
        </authorList>
    </citation>
    <scope>IDENTIFICATION</scope>
</reference>
<dbReference type="Gene3D" id="3.40.50.300">
    <property type="entry name" value="P-loop containing nucleotide triphosphate hydrolases"/>
    <property type="match status" value="1"/>
</dbReference>
<keyword evidence="2" id="KW-1185">Reference proteome</keyword>
<dbReference type="PANTHER" id="PTHR45690">
    <property type="entry name" value="NACHT, LRR AND PYD DOMAINS-CONTAINING PROTEIN 12"/>
    <property type="match status" value="1"/>
</dbReference>
<dbReference type="InterPro" id="IPR027417">
    <property type="entry name" value="P-loop_NTPase"/>
</dbReference>
<dbReference type="Proteomes" id="UP000694923">
    <property type="component" value="Unplaced"/>
</dbReference>
<evidence type="ECO:0000313" key="3">
    <source>
        <dbReference type="RefSeq" id="XP_008580658.1"/>
    </source>
</evidence>
<proteinExistence type="predicted"/>
<accession>A0ABM0RJ67</accession>
<gene>
    <name evidence="3" type="primary">LOC103598446</name>
</gene>
<dbReference type="InterPro" id="IPR050637">
    <property type="entry name" value="NLRP_innate_immun_reg"/>
</dbReference>
<name>A0ABM0RJ67_GALVR</name>
<feature type="domain" description="NACHT LRR and PYD" evidence="1">
    <location>
        <begin position="87"/>
        <end position="151"/>
    </location>
</feature>
<organism evidence="2 3">
    <name type="scientific">Galeopterus variegatus</name>
    <name type="common">Malayan flying lemur</name>
    <name type="synonym">Cynocephalus variegatus</name>
    <dbReference type="NCBI Taxonomy" id="482537"/>
    <lineage>
        <taxon>Eukaryota</taxon>
        <taxon>Metazoa</taxon>
        <taxon>Chordata</taxon>
        <taxon>Craniata</taxon>
        <taxon>Vertebrata</taxon>
        <taxon>Euteleostomi</taxon>
        <taxon>Mammalia</taxon>
        <taxon>Eutheria</taxon>
        <taxon>Euarchontoglires</taxon>
        <taxon>Dermoptera</taxon>
        <taxon>Cynocephalidae</taxon>
        <taxon>Galeopterus</taxon>
    </lineage>
</organism>
<dbReference type="InterPro" id="IPR041267">
    <property type="entry name" value="NLRP_HD2"/>
</dbReference>
<dbReference type="RefSeq" id="XP_008580658.1">
    <property type="nucleotide sequence ID" value="XM_008582436.1"/>
</dbReference>
<evidence type="ECO:0000313" key="2">
    <source>
        <dbReference type="Proteomes" id="UP000694923"/>
    </source>
</evidence>
<sequence>MEHVFDPDEEGSSSSRTVVLQGCAGVGKTAVVYKFMFDWAAGMVTPGLYDTNYTFLNHFLKKAEGGVNIYTFLHFSFQEFLTAVFYALKNDNSFSSLMIQFLFGLLHKAKGKSVETTFGRKISPGLREELLKWTDREIKDKTSRLQIEQVLSVPQFANVMSRLHLICQALRNPYCKIKDLSTVTGSEKWLGRCYALHLSGVTGSTSSVPICSLNLTLASSKRHLPV</sequence>
<protein>
    <submittedName>
        <fullName evidence="3">NACHT, LRR and PYD domains-containing protein 12-like</fullName>
    </submittedName>
</protein>
<dbReference type="Pfam" id="PF17776">
    <property type="entry name" value="NLRC4_HD2"/>
    <property type="match status" value="1"/>
</dbReference>
<dbReference type="GeneID" id="103598446"/>